<proteinExistence type="predicted"/>
<dbReference type="EC" id="2.7.13.3" evidence="3"/>
<protein>
    <recommendedName>
        <fullName evidence="3">histidine kinase</fullName>
        <ecNumber evidence="3">2.7.13.3</ecNumber>
    </recommendedName>
</protein>
<dbReference type="InterPro" id="IPR004358">
    <property type="entry name" value="Sig_transdc_His_kin-like_C"/>
</dbReference>
<evidence type="ECO:0000259" key="14">
    <source>
        <dbReference type="PROSITE" id="PS50885"/>
    </source>
</evidence>
<evidence type="ECO:0000256" key="6">
    <source>
        <dbReference type="ARBA" id="ARBA00022692"/>
    </source>
</evidence>
<dbReference type="Gene3D" id="1.10.287.130">
    <property type="match status" value="1"/>
</dbReference>
<dbReference type="GeneID" id="55660958"/>
<feature type="transmembrane region" description="Helical" evidence="12">
    <location>
        <begin position="202"/>
        <end position="230"/>
    </location>
</feature>
<evidence type="ECO:0000256" key="9">
    <source>
        <dbReference type="ARBA" id="ARBA00023012"/>
    </source>
</evidence>
<feature type="transmembrane region" description="Helical" evidence="12">
    <location>
        <begin position="105"/>
        <end position="123"/>
    </location>
</feature>
<evidence type="ECO:0000256" key="7">
    <source>
        <dbReference type="ARBA" id="ARBA00022777"/>
    </source>
</evidence>
<dbReference type="Pfam" id="PF02518">
    <property type="entry name" value="HATPase_c"/>
    <property type="match status" value="1"/>
</dbReference>
<evidence type="ECO:0000256" key="11">
    <source>
        <dbReference type="SAM" id="MobiDB-lite"/>
    </source>
</evidence>
<dbReference type="CDD" id="cd00075">
    <property type="entry name" value="HATPase"/>
    <property type="match status" value="1"/>
</dbReference>
<sequence length="528" mass="56073">MTAVRDRHAVRTAARDRHTWLPPRPAWAAAVAAAVPVTTAAAWLQYLSDGAAGPLAAWPPDRLSGRTGPQTQLLEAGYALGAVFVGAVCWLASRGELHVVRLRTAGAATGMAFVLLFTNTQWLHSYNGPDVSAPWGLTIGAPTAALLVGAVAWAAFGRGQRRIPLRGRLALTSGAVASLLLILVIYAQDRAMYIPALQDLNWFWIMATNGVPTIGLLTGALTQIAAGRALRPVEAIRRRLEEITASSLDQRVPAPDADQDDEIARLARTTNATLDRLEQSSALQRQFVADTAHELRSPLAGLRAQLESASRRPQGVDWPSVVEDATPDVIRLQALAEDLLLLARLDATDANAVGGAAVPAADAPAVDLAALAEDLVREYRHLPSADGLELTLRRDAGTGAPAVVPGDALQLERLLRNLLDNACRHAAVAVMLRLTTDDATDRVVIDISDDGPGIPPAERDRVFERFIRLDDARARATGGTGLGLPIAREIALRHGGILTITDRTPGATLRTQLPRARAPRAGGQGSAP</sequence>
<evidence type="ECO:0000256" key="10">
    <source>
        <dbReference type="ARBA" id="ARBA00023136"/>
    </source>
</evidence>
<evidence type="ECO:0000256" key="4">
    <source>
        <dbReference type="ARBA" id="ARBA00022553"/>
    </source>
</evidence>
<dbReference type="PANTHER" id="PTHR45436:SF5">
    <property type="entry name" value="SENSOR HISTIDINE KINASE TRCS"/>
    <property type="match status" value="1"/>
</dbReference>
<evidence type="ECO:0000259" key="13">
    <source>
        <dbReference type="PROSITE" id="PS50109"/>
    </source>
</evidence>
<dbReference type="CDD" id="cd06225">
    <property type="entry name" value="HAMP"/>
    <property type="match status" value="1"/>
</dbReference>
<dbReference type="InterPro" id="IPR003661">
    <property type="entry name" value="HisK_dim/P_dom"/>
</dbReference>
<dbReference type="InterPro" id="IPR003660">
    <property type="entry name" value="HAMP_dom"/>
</dbReference>
<dbReference type="InterPro" id="IPR050428">
    <property type="entry name" value="TCS_sensor_his_kinase"/>
</dbReference>
<dbReference type="OrthoDB" id="9786919at2"/>
<dbReference type="AlphaFoldDB" id="A0A2R4TD33"/>
<feature type="region of interest" description="Disordered" evidence="11">
    <location>
        <begin position="506"/>
        <end position="528"/>
    </location>
</feature>
<dbReference type="CDD" id="cd00082">
    <property type="entry name" value="HisKA"/>
    <property type="match status" value="1"/>
</dbReference>
<dbReference type="Proteomes" id="UP000244201">
    <property type="component" value="Chromosome"/>
</dbReference>
<dbReference type="PANTHER" id="PTHR45436">
    <property type="entry name" value="SENSOR HISTIDINE KINASE YKOH"/>
    <property type="match status" value="1"/>
</dbReference>
<evidence type="ECO:0000313" key="16">
    <source>
        <dbReference type="Proteomes" id="UP000244201"/>
    </source>
</evidence>
<feature type="domain" description="Histidine kinase" evidence="13">
    <location>
        <begin position="290"/>
        <end position="517"/>
    </location>
</feature>
<accession>A0A2R4TD33</accession>
<dbReference type="InterPro" id="IPR005467">
    <property type="entry name" value="His_kinase_dom"/>
</dbReference>
<dbReference type="KEGG" id="slk:SLUN_37585"/>
<keyword evidence="10 12" id="KW-0472">Membrane</keyword>
<evidence type="ECO:0000256" key="1">
    <source>
        <dbReference type="ARBA" id="ARBA00000085"/>
    </source>
</evidence>
<feature type="transmembrane region" description="Helical" evidence="12">
    <location>
        <begin position="135"/>
        <end position="156"/>
    </location>
</feature>
<dbReference type="PROSITE" id="PS50109">
    <property type="entry name" value="HIS_KIN"/>
    <property type="match status" value="1"/>
</dbReference>
<keyword evidence="6 12" id="KW-0812">Transmembrane</keyword>
<dbReference type="SMART" id="SM00387">
    <property type="entry name" value="HATPase_c"/>
    <property type="match status" value="1"/>
</dbReference>
<evidence type="ECO:0000256" key="5">
    <source>
        <dbReference type="ARBA" id="ARBA00022679"/>
    </source>
</evidence>
<dbReference type="GO" id="GO:0005886">
    <property type="term" value="C:plasma membrane"/>
    <property type="evidence" value="ECO:0007669"/>
    <property type="project" value="UniProtKB-SubCell"/>
</dbReference>
<dbReference type="EMBL" id="CP026304">
    <property type="protein sequence ID" value="AVZ77040.1"/>
    <property type="molecule type" value="Genomic_DNA"/>
</dbReference>
<dbReference type="RefSeq" id="WP_108154331.1">
    <property type="nucleotide sequence ID" value="NZ_CP026304.1"/>
</dbReference>
<dbReference type="Pfam" id="PF00512">
    <property type="entry name" value="HisKA"/>
    <property type="match status" value="1"/>
</dbReference>
<evidence type="ECO:0000256" key="8">
    <source>
        <dbReference type="ARBA" id="ARBA00022989"/>
    </source>
</evidence>
<dbReference type="Gene3D" id="3.30.565.10">
    <property type="entry name" value="Histidine kinase-like ATPase, C-terminal domain"/>
    <property type="match status" value="1"/>
</dbReference>
<keyword evidence="5" id="KW-0808">Transferase</keyword>
<evidence type="ECO:0000313" key="15">
    <source>
        <dbReference type="EMBL" id="AVZ77040.1"/>
    </source>
</evidence>
<dbReference type="PRINTS" id="PR00344">
    <property type="entry name" value="BCTRLSENSOR"/>
</dbReference>
<comment type="catalytic activity">
    <reaction evidence="1">
        <text>ATP + protein L-histidine = ADP + protein N-phospho-L-histidine.</text>
        <dbReference type="EC" id="2.7.13.3"/>
    </reaction>
</comment>
<keyword evidence="4" id="KW-0597">Phosphoprotein</keyword>
<gene>
    <name evidence="15" type="ORF">SLUN_37585</name>
</gene>
<dbReference type="SUPFAM" id="SSF55874">
    <property type="entry name" value="ATPase domain of HSP90 chaperone/DNA topoisomerase II/histidine kinase"/>
    <property type="match status" value="1"/>
</dbReference>
<dbReference type="GO" id="GO:0000155">
    <property type="term" value="F:phosphorelay sensor kinase activity"/>
    <property type="evidence" value="ECO:0007669"/>
    <property type="project" value="InterPro"/>
</dbReference>
<evidence type="ECO:0000256" key="3">
    <source>
        <dbReference type="ARBA" id="ARBA00012438"/>
    </source>
</evidence>
<dbReference type="InterPro" id="IPR036097">
    <property type="entry name" value="HisK_dim/P_sf"/>
</dbReference>
<keyword evidence="8 12" id="KW-1133">Transmembrane helix</keyword>
<feature type="transmembrane region" description="Helical" evidence="12">
    <location>
        <begin position="25"/>
        <end position="46"/>
    </location>
</feature>
<dbReference type="PROSITE" id="PS50885">
    <property type="entry name" value="HAMP"/>
    <property type="match status" value="1"/>
</dbReference>
<feature type="domain" description="HAMP" evidence="14">
    <location>
        <begin position="227"/>
        <end position="282"/>
    </location>
</feature>
<evidence type="ECO:0000256" key="2">
    <source>
        <dbReference type="ARBA" id="ARBA00004236"/>
    </source>
</evidence>
<feature type="transmembrane region" description="Helical" evidence="12">
    <location>
        <begin position="168"/>
        <end position="187"/>
    </location>
</feature>
<organism evidence="15 16">
    <name type="scientific">Streptomyces lunaelactis</name>
    <dbReference type="NCBI Taxonomy" id="1535768"/>
    <lineage>
        <taxon>Bacteria</taxon>
        <taxon>Bacillati</taxon>
        <taxon>Actinomycetota</taxon>
        <taxon>Actinomycetes</taxon>
        <taxon>Kitasatosporales</taxon>
        <taxon>Streptomycetaceae</taxon>
        <taxon>Streptomyces</taxon>
    </lineage>
</organism>
<reference evidence="15 16" key="1">
    <citation type="submission" date="2018-01" db="EMBL/GenBank/DDBJ databases">
        <title>Complete genome sequence of Streptomyces lunaelactis MM109T, a Ferroverdin A producer isolated from cave moonmilk deposits.</title>
        <authorList>
            <person name="Naome A."/>
            <person name="Martinet L."/>
            <person name="Maciejewska M."/>
            <person name="Anderssen S."/>
            <person name="Adam D."/>
            <person name="Tenconi E."/>
            <person name="Deflandre B."/>
            <person name="Arguelles-Arias A."/>
            <person name="Calusinska M."/>
            <person name="Copieters W."/>
            <person name="Karim L."/>
            <person name="Hanikenne M."/>
            <person name="Baurain D."/>
            <person name="van Wezel G."/>
            <person name="Smargiasso N."/>
            <person name="de Pauw E."/>
            <person name="Delfosse P."/>
            <person name="Rigali S."/>
        </authorList>
    </citation>
    <scope>NUCLEOTIDE SEQUENCE [LARGE SCALE GENOMIC DNA]</scope>
    <source>
        <strain evidence="15 16">MM109</strain>
    </source>
</reference>
<dbReference type="InterPro" id="IPR036890">
    <property type="entry name" value="HATPase_C_sf"/>
</dbReference>
<dbReference type="InterPro" id="IPR003594">
    <property type="entry name" value="HATPase_dom"/>
</dbReference>
<comment type="subcellular location">
    <subcellularLocation>
        <location evidence="2">Cell membrane</location>
    </subcellularLocation>
</comment>
<dbReference type="SMART" id="SM00304">
    <property type="entry name" value="HAMP"/>
    <property type="match status" value="1"/>
</dbReference>
<keyword evidence="7 15" id="KW-0418">Kinase</keyword>
<dbReference type="SMART" id="SM00388">
    <property type="entry name" value="HisKA"/>
    <property type="match status" value="1"/>
</dbReference>
<keyword evidence="16" id="KW-1185">Reference proteome</keyword>
<dbReference type="SUPFAM" id="SSF47384">
    <property type="entry name" value="Homodimeric domain of signal transducing histidine kinase"/>
    <property type="match status" value="1"/>
</dbReference>
<feature type="transmembrane region" description="Helical" evidence="12">
    <location>
        <begin position="76"/>
        <end position="93"/>
    </location>
</feature>
<keyword evidence="9" id="KW-0902">Two-component regulatory system</keyword>
<name>A0A2R4TD33_9ACTN</name>
<evidence type="ECO:0000256" key="12">
    <source>
        <dbReference type="SAM" id="Phobius"/>
    </source>
</evidence>